<feature type="signal peptide" evidence="2">
    <location>
        <begin position="1"/>
        <end position="19"/>
    </location>
</feature>
<gene>
    <name evidence="3" type="ORF">PM001_LOCUS3098</name>
</gene>
<feature type="compositionally biased region" description="Polar residues" evidence="1">
    <location>
        <begin position="76"/>
        <end position="87"/>
    </location>
</feature>
<proteinExistence type="predicted"/>
<dbReference type="EMBL" id="CAKLBY020000029">
    <property type="protein sequence ID" value="CAK7905384.1"/>
    <property type="molecule type" value="Genomic_DNA"/>
</dbReference>
<evidence type="ECO:0000313" key="3">
    <source>
        <dbReference type="EMBL" id="CAK7905384.1"/>
    </source>
</evidence>
<evidence type="ECO:0000256" key="2">
    <source>
        <dbReference type="SAM" id="SignalP"/>
    </source>
</evidence>
<organism evidence="3 4">
    <name type="scientific">Peronospora matthiolae</name>
    <dbReference type="NCBI Taxonomy" id="2874970"/>
    <lineage>
        <taxon>Eukaryota</taxon>
        <taxon>Sar</taxon>
        <taxon>Stramenopiles</taxon>
        <taxon>Oomycota</taxon>
        <taxon>Peronosporomycetes</taxon>
        <taxon>Peronosporales</taxon>
        <taxon>Peronosporaceae</taxon>
        <taxon>Peronospora</taxon>
    </lineage>
</organism>
<sequence>MKLVTDLVLAAIAVISTSAGSFGTNTVPVIPTAPRRLERMGPGYPANGLPPASTPSTLNNNGFPVASPAGPKGETGQDTKQSTNTFIVPNKPTVLTPEQLEGRGPQVPAKQTNNTPSFGEFDDLVYFDPDNVNKLGPKKGGGLTSG</sequence>
<dbReference type="AlphaFoldDB" id="A0AAV1T7C6"/>
<feature type="chain" id="PRO_5043438405" evidence="2">
    <location>
        <begin position="20"/>
        <end position="146"/>
    </location>
</feature>
<feature type="region of interest" description="Disordered" evidence="1">
    <location>
        <begin position="40"/>
        <end position="124"/>
    </location>
</feature>
<keyword evidence="2" id="KW-0732">Signal</keyword>
<protein>
    <submittedName>
        <fullName evidence="3">Uncharacterized protein</fullName>
    </submittedName>
</protein>
<name>A0AAV1T7C6_9STRA</name>
<reference evidence="3" key="1">
    <citation type="submission" date="2024-01" db="EMBL/GenBank/DDBJ databases">
        <authorList>
            <person name="Webb A."/>
        </authorList>
    </citation>
    <scope>NUCLEOTIDE SEQUENCE</scope>
    <source>
        <strain evidence="3">Pm1</strain>
    </source>
</reference>
<evidence type="ECO:0000313" key="4">
    <source>
        <dbReference type="Proteomes" id="UP001162060"/>
    </source>
</evidence>
<dbReference type="Proteomes" id="UP001162060">
    <property type="component" value="Unassembled WGS sequence"/>
</dbReference>
<accession>A0AAV1T7C6</accession>
<evidence type="ECO:0000256" key="1">
    <source>
        <dbReference type="SAM" id="MobiDB-lite"/>
    </source>
</evidence>
<comment type="caution">
    <text evidence="3">The sequence shown here is derived from an EMBL/GenBank/DDBJ whole genome shotgun (WGS) entry which is preliminary data.</text>
</comment>